<dbReference type="NCBIfam" id="NF041359">
    <property type="entry name" value="GntG_guanitoxin"/>
    <property type="match status" value="1"/>
</dbReference>
<evidence type="ECO:0000256" key="5">
    <source>
        <dbReference type="SAM" id="MobiDB-lite"/>
    </source>
</evidence>
<protein>
    <submittedName>
        <fullName evidence="7">L-allo-threonine aldolase, putative</fullName>
    </submittedName>
</protein>
<comment type="similarity">
    <text evidence="2">Belongs to the threonine aldolase family.</text>
</comment>
<dbReference type="RefSeq" id="XP_002480860.1">
    <property type="nucleotide sequence ID" value="XM_002480815.1"/>
</dbReference>
<name>B8M8B3_TALSN</name>
<gene>
    <name evidence="7" type="ORF">TSTA_036510</name>
</gene>
<evidence type="ECO:0000259" key="6">
    <source>
        <dbReference type="Pfam" id="PF01212"/>
    </source>
</evidence>
<keyword evidence="3" id="KW-0663">Pyridoxal phosphate</keyword>
<dbReference type="GO" id="GO:0005829">
    <property type="term" value="C:cytosol"/>
    <property type="evidence" value="ECO:0007669"/>
    <property type="project" value="TreeGrafter"/>
</dbReference>
<keyword evidence="4" id="KW-0456">Lyase</keyword>
<keyword evidence="8" id="KW-1185">Reference proteome</keyword>
<dbReference type="Gene3D" id="3.90.1150.10">
    <property type="entry name" value="Aspartate Aminotransferase, domain 1"/>
    <property type="match status" value="1"/>
</dbReference>
<dbReference type="PhylomeDB" id="B8M8B3"/>
<dbReference type="SUPFAM" id="SSF53383">
    <property type="entry name" value="PLP-dependent transferases"/>
    <property type="match status" value="1"/>
</dbReference>
<feature type="region of interest" description="Disordered" evidence="5">
    <location>
        <begin position="1"/>
        <end position="71"/>
    </location>
</feature>
<dbReference type="InterPro" id="IPR015421">
    <property type="entry name" value="PyrdxlP-dep_Trfase_major"/>
</dbReference>
<evidence type="ECO:0000256" key="4">
    <source>
        <dbReference type="ARBA" id="ARBA00023239"/>
    </source>
</evidence>
<proteinExistence type="inferred from homology"/>
<dbReference type="EMBL" id="EQ962654">
    <property type="protein sequence ID" value="EED20426.1"/>
    <property type="molecule type" value="Genomic_DNA"/>
</dbReference>
<dbReference type="OrthoDB" id="10261951at2759"/>
<dbReference type="GO" id="GO:0006567">
    <property type="term" value="P:L-threonine catabolic process"/>
    <property type="evidence" value="ECO:0007669"/>
    <property type="project" value="TreeGrafter"/>
</dbReference>
<dbReference type="GeneID" id="8101922"/>
<dbReference type="PANTHER" id="PTHR48097:SF9">
    <property type="entry name" value="L-THREONINE ALDOLASE"/>
    <property type="match status" value="1"/>
</dbReference>
<comment type="cofactor">
    <cofactor evidence="1">
        <name>pyridoxal 5'-phosphate</name>
        <dbReference type="ChEBI" id="CHEBI:597326"/>
    </cofactor>
</comment>
<reference evidence="8" key="1">
    <citation type="journal article" date="2015" name="Genome Announc.">
        <title>Genome sequence of the AIDS-associated pathogen Penicillium marneffei (ATCC18224) and its near taxonomic relative Talaromyces stipitatus (ATCC10500).</title>
        <authorList>
            <person name="Nierman W.C."/>
            <person name="Fedorova-Abrams N.D."/>
            <person name="Andrianopoulos A."/>
        </authorList>
    </citation>
    <scope>NUCLEOTIDE SEQUENCE [LARGE SCALE GENOMIC DNA]</scope>
    <source>
        <strain evidence="8">ATCC 10500 / CBS 375.48 / QM 6759 / NRRL 1006</strain>
    </source>
</reference>
<dbReference type="Pfam" id="PF01212">
    <property type="entry name" value="Beta_elim_lyase"/>
    <property type="match status" value="1"/>
</dbReference>
<dbReference type="Proteomes" id="UP000001745">
    <property type="component" value="Unassembled WGS sequence"/>
</dbReference>
<dbReference type="AlphaFoldDB" id="B8M8B3"/>
<dbReference type="FunFam" id="3.40.640.10:FF:000030">
    <property type="entry name" value="Low-specificity L-threonine aldolase"/>
    <property type="match status" value="1"/>
</dbReference>
<dbReference type="GO" id="GO:0008732">
    <property type="term" value="F:L-allo-threonine aldolase activity"/>
    <property type="evidence" value="ECO:0007669"/>
    <property type="project" value="TreeGrafter"/>
</dbReference>
<dbReference type="PANTHER" id="PTHR48097">
    <property type="entry name" value="L-THREONINE ALDOLASE-RELATED"/>
    <property type="match status" value="1"/>
</dbReference>
<dbReference type="Gene3D" id="3.40.640.10">
    <property type="entry name" value="Type I PLP-dependent aspartate aminotransferase-like (Major domain)"/>
    <property type="match status" value="1"/>
</dbReference>
<evidence type="ECO:0000313" key="8">
    <source>
        <dbReference type="Proteomes" id="UP000001745"/>
    </source>
</evidence>
<dbReference type="InParanoid" id="B8M8B3"/>
<dbReference type="HOGENOM" id="CLU_029381_1_1_1"/>
<dbReference type="InterPro" id="IPR001597">
    <property type="entry name" value="ArAA_b-elim_lyase/Thr_aldolase"/>
</dbReference>
<dbReference type="InterPro" id="IPR015422">
    <property type="entry name" value="PyrdxlP-dep_Trfase_small"/>
</dbReference>
<feature type="compositionally biased region" description="Basic and acidic residues" evidence="5">
    <location>
        <begin position="14"/>
        <end position="28"/>
    </location>
</feature>
<accession>B8M8B3</accession>
<dbReference type="InterPro" id="IPR015424">
    <property type="entry name" value="PyrdxlP-dep_Trfase"/>
</dbReference>
<dbReference type="OMA" id="RAHVHCW"/>
<evidence type="ECO:0000256" key="2">
    <source>
        <dbReference type="ARBA" id="ARBA00006966"/>
    </source>
</evidence>
<feature type="domain" description="Aromatic amino acid beta-eliminating lyase/threonine aldolase" evidence="6">
    <location>
        <begin position="89"/>
        <end position="381"/>
    </location>
</feature>
<organism evidence="7 8">
    <name type="scientific">Talaromyces stipitatus (strain ATCC 10500 / CBS 375.48 / QM 6759 / NRRL 1006)</name>
    <name type="common">Penicillium stipitatum</name>
    <dbReference type="NCBI Taxonomy" id="441959"/>
    <lineage>
        <taxon>Eukaryota</taxon>
        <taxon>Fungi</taxon>
        <taxon>Dikarya</taxon>
        <taxon>Ascomycota</taxon>
        <taxon>Pezizomycotina</taxon>
        <taxon>Eurotiomycetes</taxon>
        <taxon>Eurotiomycetidae</taxon>
        <taxon>Eurotiales</taxon>
        <taxon>Trichocomaceae</taxon>
        <taxon>Talaromyces</taxon>
        <taxon>Talaromyces sect. Talaromyces</taxon>
    </lineage>
</organism>
<dbReference type="GO" id="GO:0006545">
    <property type="term" value="P:glycine biosynthetic process"/>
    <property type="evidence" value="ECO:0007669"/>
    <property type="project" value="TreeGrafter"/>
</dbReference>
<evidence type="ECO:0000256" key="1">
    <source>
        <dbReference type="ARBA" id="ARBA00001933"/>
    </source>
</evidence>
<dbReference type="InterPro" id="IPR023603">
    <property type="entry name" value="Low_specificity_L-TA-like"/>
</dbReference>
<dbReference type="eggNOG" id="KOG1368">
    <property type="taxonomic scope" value="Eukaryota"/>
</dbReference>
<dbReference type="VEuPathDB" id="FungiDB:TSTA_036510"/>
<sequence>MAPGIREFAEVEVPEQRIEVSKSSKLDASKPLNQNEYNKGGREEMNGWSDKTSAAGKNSNTTDDDDETPVFTMPSMHKLREAQRRVERDFRSDTVTVPTVNMIQAMIESSFQDDMYDATGDESVNRLQQRLIELTGKEAAMWALSGTMGNQICLRTHLTQPPHTVLLDYRAHVHCWETGAMPVMSQASVTQVHPKNGLHLTVDDVKKHIIADGNIHFPPTRVVSLENSLSGTILPLKDAKEISEFVRNFPVEEGEKPIAMHLDGARLFDAVAAEGVDLKDYCACFDSISICLAKGLGAPMGSVIVGSKKFIHRARLFRKMFGGGTRQPGMMAAAALSALEYTMPLLPKVHALTKRTADTLRQAGYKISLPVQTNMIVLDLEEVGIPPAAFVAYAKRAGVTVFPTGRLVFHHQITPEAAARLVEAMRLLMEDKKAGKQLENHKVTGGYM</sequence>
<feature type="compositionally biased region" description="Polar residues" evidence="5">
    <location>
        <begin position="49"/>
        <end position="61"/>
    </location>
</feature>
<evidence type="ECO:0000256" key="3">
    <source>
        <dbReference type="ARBA" id="ARBA00022898"/>
    </source>
</evidence>
<dbReference type="STRING" id="441959.B8M8B3"/>
<evidence type="ECO:0000313" key="7">
    <source>
        <dbReference type="EMBL" id="EED20426.1"/>
    </source>
</evidence>